<dbReference type="InterPro" id="IPR001932">
    <property type="entry name" value="PPM-type_phosphatase-like_dom"/>
</dbReference>
<dbReference type="RefSeq" id="WP_173804596.1">
    <property type="nucleotide sequence ID" value="NZ_JABSNM010000004.1"/>
</dbReference>
<reference evidence="2 3" key="1">
    <citation type="submission" date="2020-05" db="EMBL/GenBank/DDBJ databases">
        <title>Genomic Encyclopedia of Type Strains, Phase IV (KMG-V): Genome sequencing to study the core and pangenomes of soil and plant-associated prokaryotes.</title>
        <authorList>
            <person name="Whitman W."/>
        </authorList>
    </citation>
    <scope>NUCLEOTIDE SEQUENCE [LARGE SCALE GENOMIC DNA]</scope>
    <source>
        <strain evidence="2 3">C29</strain>
    </source>
</reference>
<proteinExistence type="predicted"/>
<dbReference type="EMBL" id="JABSNM010000004">
    <property type="protein sequence ID" value="NRT55636.1"/>
    <property type="molecule type" value="Genomic_DNA"/>
</dbReference>
<evidence type="ECO:0000313" key="2">
    <source>
        <dbReference type="EMBL" id="NRT55636.1"/>
    </source>
</evidence>
<protein>
    <submittedName>
        <fullName evidence="2">Serine/threonine protein phosphatase PrpC</fullName>
    </submittedName>
</protein>
<dbReference type="Gene3D" id="3.60.40.10">
    <property type="entry name" value="PPM-type phosphatase domain"/>
    <property type="match status" value="1"/>
</dbReference>
<feature type="domain" description="PPM-type phosphatase" evidence="1">
    <location>
        <begin position="10"/>
        <end position="214"/>
    </location>
</feature>
<keyword evidence="3" id="KW-1185">Reference proteome</keyword>
<name>A0ABX2G017_9BURK</name>
<sequence length="235" mass="26097">MLRAAGACVTGPAHLQTFQPGQDALALRGWRGGWIVAVADGLGSRARSATGSRLAVRAAQQIARQWSPASWQELPARQCATDLYRRWLALVPWQDKSCAATTLLWLVCDAEGRARVWQLGDGMVLCRLGGRVQVITPDRPGFGNQTRALGTHRAWSDWHTASFTLREPGDLVLLMTDGVSDDLAAASLDGFTQVVHRQIQQRSRRQARRWLTHELTHWATPLHSDDKTVAMVFRE</sequence>
<dbReference type="SUPFAM" id="SSF81606">
    <property type="entry name" value="PP2C-like"/>
    <property type="match status" value="1"/>
</dbReference>
<dbReference type="Pfam" id="PF13672">
    <property type="entry name" value="PP2C_2"/>
    <property type="match status" value="1"/>
</dbReference>
<gene>
    <name evidence="2" type="ORF">HNQ01_001348</name>
</gene>
<dbReference type="InterPro" id="IPR036457">
    <property type="entry name" value="PPM-type-like_dom_sf"/>
</dbReference>
<evidence type="ECO:0000313" key="3">
    <source>
        <dbReference type="Proteomes" id="UP001516061"/>
    </source>
</evidence>
<accession>A0ABX2G017</accession>
<dbReference type="Proteomes" id="UP001516061">
    <property type="component" value="Unassembled WGS sequence"/>
</dbReference>
<evidence type="ECO:0000259" key="1">
    <source>
        <dbReference type="Pfam" id="PF13672"/>
    </source>
</evidence>
<organism evidence="2 3">
    <name type="scientific">Sphaerotilus uruguayifluvii</name>
    <dbReference type="NCBI Taxonomy" id="2735897"/>
    <lineage>
        <taxon>Bacteria</taxon>
        <taxon>Pseudomonadati</taxon>
        <taxon>Pseudomonadota</taxon>
        <taxon>Betaproteobacteria</taxon>
        <taxon>Burkholderiales</taxon>
        <taxon>Sphaerotilaceae</taxon>
        <taxon>Sphaerotilus</taxon>
    </lineage>
</organism>
<comment type="caution">
    <text evidence="2">The sequence shown here is derived from an EMBL/GenBank/DDBJ whole genome shotgun (WGS) entry which is preliminary data.</text>
</comment>